<organism evidence="5 6">
    <name type="scientific">Paenibacillus thiaminolyticus</name>
    <name type="common">Bacillus thiaminolyticus</name>
    <dbReference type="NCBI Taxonomy" id="49283"/>
    <lineage>
        <taxon>Bacteria</taxon>
        <taxon>Bacillati</taxon>
        <taxon>Bacillota</taxon>
        <taxon>Bacilli</taxon>
        <taxon>Bacillales</taxon>
        <taxon>Paenibacillaceae</taxon>
        <taxon>Paenibacillus</taxon>
    </lineage>
</organism>
<dbReference type="GO" id="GO:0003677">
    <property type="term" value="F:DNA binding"/>
    <property type="evidence" value="ECO:0007669"/>
    <property type="project" value="UniProtKB-UniRule"/>
</dbReference>
<dbReference type="PANTHER" id="PTHR43479">
    <property type="entry name" value="ACREF/ENVCD OPERON REPRESSOR-RELATED"/>
    <property type="match status" value="1"/>
</dbReference>
<evidence type="ECO:0000256" key="1">
    <source>
        <dbReference type="ARBA" id="ARBA00023125"/>
    </source>
</evidence>
<dbReference type="SUPFAM" id="SSF46689">
    <property type="entry name" value="Homeodomain-like"/>
    <property type="match status" value="1"/>
</dbReference>
<dbReference type="InterPro" id="IPR001647">
    <property type="entry name" value="HTH_TetR"/>
</dbReference>
<dbReference type="PANTHER" id="PTHR43479:SF7">
    <property type="entry name" value="TETR-FAMILY TRANSCRIPTIONAL REGULATOR"/>
    <property type="match status" value="1"/>
</dbReference>
<dbReference type="Proteomes" id="UP001209276">
    <property type="component" value="Unassembled WGS sequence"/>
</dbReference>
<sequence>MRKGQTHPSSILSKNMLAQGLVELLREKDYTDITITKLCDRAQIARRTFYRNFETIEDVLAYYISGIMDQFGKSLQDHACHDFKAVVVAYFNFWEKHTWFLLLLSKNNLIHIVFTQYIQCLHQFPNIFWQNDRVHLDESNFAFGLAYTSGGLWSMLTYWISSGCEQTPNELADIICNG</sequence>
<keyword evidence="7" id="KW-1185">Reference proteome</keyword>
<gene>
    <name evidence="5" type="ORF">FLT43_18255</name>
    <name evidence="4" type="ORF">M5W83_13185</name>
</gene>
<evidence type="ECO:0000313" key="4">
    <source>
        <dbReference type="EMBL" id="MCY9608095.1"/>
    </source>
</evidence>
<dbReference type="Pfam" id="PF14278">
    <property type="entry name" value="TetR_C_8"/>
    <property type="match status" value="1"/>
</dbReference>
<evidence type="ECO:0000259" key="3">
    <source>
        <dbReference type="PROSITE" id="PS50977"/>
    </source>
</evidence>
<dbReference type="Proteomes" id="UP000315377">
    <property type="component" value="Chromosome"/>
</dbReference>
<proteinExistence type="predicted"/>
<feature type="DNA-binding region" description="H-T-H motif" evidence="2">
    <location>
        <begin position="34"/>
        <end position="53"/>
    </location>
</feature>
<evidence type="ECO:0000313" key="6">
    <source>
        <dbReference type="Proteomes" id="UP000315377"/>
    </source>
</evidence>
<dbReference type="InterPro" id="IPR039532">
    <property type="entry name" value="TetR_C_Firmicutes"/>
</dbReference>
<dbReference type="EMBL" id="CP041405">
    <property type="protein sequence ID" value="QDM45200.1"/>
    <property type="molecule type" value="Genomic_DNA"/>
</dbReference>
<evidence type="ECO:0000313" key="7">
    <source>
        <dbReference type="Proteomes" id="UP001209276"/>
    </source>
</evidence>
<reference evidence="5 6" key="1">
    <citation type="submission" date="2019-07" db="EMBL/GenBank/DDBJ databases">
        <title>Paenibacillus thiaminolyticus NRRL B-4156.</title>
        <authorList>
            <person name="Hehnly C."/>
            <person name="Zhang L."/>
        </authorList>
    </citation>
    <scope>NUCLEOTIDE SEQUENCE [LARGE SCALE GENOMIC DNA]</scope>
    <source>
        <strain evidence="5 6">NRRL B-4156</strain>
    </source>
</reference>
<dbReference type="InterPro" id="IPR050624">
    <property type="entry name" value="HTH-type_Tx_Regulator"/>
</dbReference>
<dbReference type="RefSeq" id="WP_087441490.1">
    <property type="nucleotide sequence ID" value="NZ_CABMNB010000020.1"/>
</dbReference>
<dbReference type="InterPro" id="IPR009057">
    <property type="entry name" value="Homeodomain-like_sf"/>
</dbReference>
<dbReference type="PROSITE" id="PS50977">
    <property type="entry name" value="HTH_TETR_2"/>
    <property type="match status" value="1"/>
</dbReference>
<accession>A0AAP9J2Q5</accession>
<dbReference type="AlphaFoldDB" id="A0AAP9J2Q5"/>
<dbReference type="GeneID" id="76997906"/>
<dbReference type="Gene3D" id="1.10.357.10">
    <property type="entry name" value="Tetracycline Repressor, domain 2"/>
    <property type="match status" value="1"/>
</dbReference>
<feature type="domain" description="HTH tetR-type" evidence="3">
    <location>
        <begin position="11"/>
        <end position="71"/>
    </location>
</feature>
<reference evidence="4 7" key="2">
    <citation type="submission" date="2022-05" db="EMBL/GenBank/DDBJ databases">
        <title>Genome Sequencing of Bee-Associated Microbes.</title>
        <authorList>
            <person name="Dunlap C."/>
        </authorList>
    </citation>
    <scope>NUCLEOTIDE SEQUENCE [LARGE SCALE GENOMIC DNA]</scope>
    <source>
        <strain evidence="4 7">NRRL B-14613</strain>
    </source>
</reference>
<name>A0AAP9J2Q5_PANTH</name>
<protein>
    <submittedName>
        <fullName evidence="4 5">TetR/AcrR family transcriptional regulator</fullName>
    </submittedName>
</protein>
<evidence type="ECO:0000256" key="2">
    <source>
        <dbReference type="PROSITE-ProRule" id="PRU00335"/>
    </source>
</evidence>
<dbReference type="EMBL" id="JAMDMM010000024">
    <property type="protein sequence ID" value="MCY9608095.1"/>
    <property type="molecule type" value="Genomic_DNA"/>
</dbReference>
<dbReference type="Pfam" id="PF00440">
    <property type="entry name" value="TetR_N"/>
    <property type="match status" value="1"/>
</dbReference>
<evidence type="ECO:0000313" key="5">
    <source>
        <dbReference type="EMBL" id="QDM45200.1"/>
    </source>
</evidence>
<keyword evidence="1 2" id="KW-0238">DNA-binding</keyword>